<evidence type="ECO:0008006" key="9">
    <source>
        <dbReference type="Google" id="ProtNLM"/>
    </source>
</evidence>
<sequence>MWQGSDIALGRYVAADSAVHRLDPRTKLASCVLLLVAILLAHHIVELLAAILLLVAVTMAAKLPPRLVWRNLRLFLWLLIITLILHLFFTPGRPIIEIPGVGWQVTWEGVGRGIFYVVRLGLVITMAALLTLTTSPLELTDGIERLIRPLRRLRVPTSELAMMLAIALRFVPTLFAEGRRIRMAQLARGARLEGNLMVRLRGVVALAAPLLISSFRRADELALALEARCYRGGQTRTQLIELRLREADYVVLAAAGAACVAAGIARWSL</sequence>
<keyword evidence="4 6" id="KW-1133">Transmembrane helix</keyword>
<organism evidence="7 8">
    <name type="scientific">candidate division TA06 bacterium DG_24</name>
    <dbReference type="NCBI Taxonomy" id="1703770"/>
    <lineage>
        <taxon>Bacteria</taxon>
        <taxon>Bacteria division TA06</taxon>
    </lineage>
</organism>
<dbReference type="PANTHER" id="PTHR34857">
    <property type="entry name" value="SLL0384 PROTEIN"/>
    <property type="match status" value="1"/>
</dbReference>
<comment type="subcellular location">
    <subcellularLocation>
        <location evidence="1">Membrane</location>
        <topology evidence="1">Multi-pass membrane protein</topology>
    </subcellularLocation>
</comment>
<evidence type="ECO:0000256" key="6">
    <source>
        <dbReference type="SAM" id="Phobius"/>
    </source>
</evidence>
<dbReference type="STRING" id="1703770.AMJ39_03405"/>
<evidence type="ECO:0000256" key="1">
    <source>
        <dbReference type="ARBA" id="ARBA00004141"/>
    </source>
</evidence>
<keyword evidence="5 6" id="KW-0472">Membrane</keyword>
<evidence type="ECO:0000256" key="5">
    <source>
        <dbReference type="ARBA" id="ARBA00023136"/>
    </source>
</evidence>
<evidence type="ECO:0000313" key="7">
    <source>
        <dbReference type="EMBL" id="KPJ53762.1"/>
    </source>
</evidence>
<name>A0A0S7WUA3_UNCT6</name>
<dbReference type="Proteomes" id="UP000052008">
    <property type="component" value="Unassembled WGS sequence"/>
</dbReference>
<reference evidence="7 8" key="1">
    <citation type="journal article" date="2015" name="Microbiome">
        <title>Genomic resolution of linkages in carbon, nitrogen, and sulfur cycling among widespread estuary sediment bacteria.</title>
        <authorList>
            <person name="Baker B.J."/>
            <person name="Lazar C.S."/>
            <person name="Teske A.P."/>
            <person name="Dick G.J."/>
        </authorList>
    </citation>
    <scope>NUCLEOTIDE SEQUENCE [LARGE SCALE GENOMIC DNA]</scope>
    <source>
        <strain evidence="7">DG_24</strain>
    </source>
</reference>
<feature type="transmembrane region" description="Helical" evidence="6">
    <location>
        <begin position="74"/>
        <end position="92"/>
    </location>
</feature>
<dbReference type="AlphaFoldDB" id="A0A0S7WUA3"/>
<dbReference type="PANTHER" id="PTHR34857:SF2">
    <property type="entry name" value="SLL0384 PROTEIN"/>
    <property type="match status" value="1"/>
</dbReference>
<dbReference type="CDD" id="cd16914">
    <property type="entry name" value="EcfT"/>
    <property type="match status" value="1"/>
</dbReference>
<evidence type="ECO:0000256" key="4">
    <source>
        <dbReference type="ARBA" id="ARBA00022989"/>
    </source>
</evidence>
<gene>
    <name evidence="7" type="ORF">AMJ39_03405</name>
</gene>
<feature type="transmembrane region" description="Helical" evidence="6">
    <location>
        <begin position="31"/>
        <end position="54"/>
    </location>
</feature>
<evidence type="ECO:0000256" key="3">
    <source>
        <dbReference type="ARBA" id="ARBA00022692"/>
    </source>
</evidence>
<comment type="caution">
    <text evidence="7">The sequence shown here is derived from an EMBL/GenBank/DDBJ whole genome shotgun (WGS) entry which is preliminary data.</text>
</comment>
<keyword evidence="3 6" id="KW-0812">Transmembrane</keyword>
<feature type="transmembrane region" description="Helical" evidence="6">
    <location>
        <begin position="113"/>
        <end position="133"/>
    </location>
</feature>
<feature type="transmembrane region" description="Helical" evidence="6">
    <location>
        <begin position="249"/>
        <end position="267"/>
    </location>
</feature>
<protein>
    <recommendedName>
        <fullName evidence="9">Energy-coupling factor transporter transmembrane protein EcfT</fullName>
    </recommendedName>
</protein>
<dbReference type="InterPro" id="IPR051611">
    <property type="entry name" value="ECF_transporter_component"/>
</dbReference>
<evidence type="ECO:0000313" key="8">
    <source>
        <dbReference type="Proteomes" id="UP000052008"/>
    </source>
</evidence>
<dbReference type="InterPro" id="IPR003339">
    <property type="entry name" value="ABC/ECF_trnsptr_transmembrane"/>
</dbReference>
<dbReference type="PATRIC" id="fig|1703770.3.peg.1417"/>
<proteinExistence type="predicted"/>
<accession>A0A0S7WUA3</accession>
<keyword evidence="2" id="KW-1003">Cell membrane</keyword>
<dbReference type="EMBL" id="LIZS01000013">
    <property type="protein sequence ID" value="KPJ53762.1"/>
    <property type="molecule type" value="Genomic_DNA"/>
</dbReference>
<dbReference type="Pfam" id="PF02361">
    <property type="entry name" value="CbiQ"/>
    <property type="match status" value="1"/>
</dbReference>
<dbReference type="GO" id="GO:0005886">
    <property type="term" value="C:plasma membrane"/>
    <property type="evidence" value="ECO:0007669"/>
    <property type="project" value="UniProtKB-ARBA"/>
</dbReference>
<evidence type="ECO:0000256" key="2">
    <source>
        <dbReference type="ARBA" id="ARBA00022475"/>
    </source>
</evidence>